<keyword evidence="2" id="KW-1185">Reference proteome</keyword>
<organism evidence="1 2">
    <name type="scientific">Alteribacter keqinensis</name>
    <dbReference type="NCBI Taxonomy" id="2483800"/>
    <lineage>
        <taxon>Bacteria</taxon>
        <taxon>Bacillati</taxon>
        <taxon>Bacillota</taxon>
        <taxon>Bacilli</taxon>
        <taxon>Bacillales</taxon>
        <taxon>Bacillaceae</taxon>
        <taxon>Alteribacter</taxon>
    </lineage>
</organism>
<accession>A0A3M7TY18</accession>
<evidence type="ECO:0000313" key="2">
    <source>
        <dbReference type="Proteomes" id="UP000278746"/>
    </source>
</evidence>
<dbReference type="EMBL" id="RHIB01000001">
    <property type="protein sequence ID" value="RNA70383.1"/>
    <property type="molecule type" value="Genomic_DNA"/>
</dbReference>
<protein>
    <submittedName>
        <fullName evidence="1">Uncharacterized protein</fullName>
    </submittedName>
</protein>
<gene>
    <name evidence="1" type="ORF">EBO34_10795</name>
</gene>
<dbReference type="AlphaFoldDB" id="A0A3M7TY18"/>
<name>A0A3M7TY18_9BACI</name>
<reference evidence="1 2" key="1">
    <citation type="submission" date="2018-10" db="EMBL/GenBank/DDBJ databases">
        <title>Bacillus Keqinensis sp. nov., a moderately halophilic bacterium isolated from a saline-alkaline lake.</title>
        <authorList>
            <person name="Wang H."/>
        </authorList>
    </citation>
    <scope>NUCLEOTIDE SEQUENCE [LARGE SCALE GENOMIC DNA]</scope>
    <source>
        <strain evidence="1 2">KQ-3</strain>
    </source>
</reference>
<evidence type="ECO:0000313" key="1">
    <source>
        <dbReference type="EMBL" id="RNA70383.1"/>
    </source>
</evidence>
<dbReference type="OrthoDB" id="2887093at2"/>
<proteinExistence type="predicted"/>
<comment type="caution">
    <text evidence="1">The sequence shown here is derived from an EMBL/GenBank/DDBJ whole genome shotgun (WGS) entry which is preliminary data.</text>
</comment>
<dbReference type="RefSeq" id="WP_122898121.1">
    <property type="nucleotide sequence ID" value="NZ_RHIB01000001.1"/>
</dbReference>
<sequence length="62" mass="7318">MEHLPLVNLVQFVSPHWLRMLKEEEQLQLVVIRDGISCVSEEDLIEIVEAVINEKRQHAIYH</sequence>
<dbReference type="Proteomes" id="UP000278746">
    <property type="component" value="Unassembled WGS sequence"/>
</dbReference>